<dbReference type="Gene3D" id="3.90.470.20">
    <property type="entry name" value="4'-phosphopantetheinyl transferase domain"/>
    <property type="match status" value="2"/>
</dbReference>
<dbReference type="InterPro" id="IPR008278">
    <property type="entry name" value="4-PPantetheinyl_Trfase_dom"/>
</dbReference>
<reference evidence="5 6" key="1">
    <citation type="submission" date="2013-12" db="EMBL/GenBank/DDBJ databases">
        <authorList>
            <consortium name="DOE Joint Genome Institute"/>
            <person name="Bryant D.A."/>
            <person name="Huntemann M."/>
            <person name="Han J."/>
            <person name="Chen A."/>
            <person name="Kyrpides N."/>
            <person name="Mavromatis K."/>
            <person name="Markowitz V."/>
            <person name="Palaniappan K."/>
            <person name="Ivanova N."/>
            <person name="Schaumberg A."/>
            <person name="Pati A."/>
            <person name="Liolios K."/>
            <person name="Nordberg H.P."/>
            <person name="Cantor M.N."/>
            <person name="Hua S.X."/>
            <person name="Woyke T."/>
        </authorList>
    </citation>
    <scope>NUCLEOTIDE SEQUENCE [LARGE SCALE GENOMIC DNA]</scope>
    <source>
        <strain evidence="5 6">984</strain>
    </source>
</reference>
<dbReference type="Pfam" id="PF01648">
    <property type="entry name" value="ACPS"/>
    <property type="match status" value="1"/>
</dbReference>
<dbReference type="STRING" id="765910.MARPU_08720"/>
<evidence type="ECO:0000313" key="5">
    <source>
        <dbReference type="EMBL" id="AHF03937.1"/>
    </source>
</evidence>
<organism evidence="5 6">
    <name type="scientific">Marichromatium purpuratum 984</name>
    <dbReference type="NCBI Taxonomy" id="765910"/>
    <lineage>
        <taxon>Bacteria</taxon>
        <taxon>Pseudomonadati</taxon>
        <taxon>Pseudomonadota</taxon>
        <taxon>Gammaproteobacteria</taxon>
        <taxon>Chromatiales</taxon>
        <taxon>Chromatiaceae</taxon>
        <taxon>Marichromatium</taxon>
    </lineage>
</organism>
<dbReference type="InterPro" id="IPR055066">
    <property type="entry name" value="AASDHPPT_N"/>
</dbReference>
<evidence type="ECO:0000256" key="1">
    <source>
        <dbReference type="ARBA" id="ARBA00010990"/>
    </source>
</evidence>
<dbReference type="GO" id="GO:0000287">
    <property type="term" value="F:magnesium ion binding"/>
    <property type="evidence" value="ECO:0007669"/>
    <property type="project" value="InterPro"/>
</dbReference>
<accession>W0DZQ7</accession>
<name>W0DZQ7_MARPU</name>
<evidence type="ECO:0000256" key="2">
    <source>
        <dbReference type="ARBA" id="ARBA00022679"/>
    </source>
</evidence>
<dbReference type="GO" id="GO:0019878">
    <property type="term" value="P:lysine biosynthetic process via aminoadipic acid"/>
    <property type="evidence" value="ECO:0007669"/>
    <property type="project" value="TreeGrafter"/>
</dbReference>
<comment type="similarity">
    <text evidence="1">Belongs to the P-Pant transferase superfamily. Gsp/Sfp/HetI/AcpT family.</text>
</comment>
<feature type="domain" description="4'-phosphopantetheinyl transferase N-terminal" evidence="4">
    <location>
        <begin position="47"/>
        <end position="124"/>
    </location>
</feature>
<protein>
    <submittedName>
        <fullName evidence="5">4-phosphopantetheinyl transferase</fullName>
    </submittedName>
</protein>
<evidence type="ECO:0000259" key="3">
    <source>
        <dbReference type="Pfam" id="PF01648"/>
    </source>
</evidence>
<evidence type="ECO:0000313" key="6">
    <source>
        <dbReference type="Proteomes" id="UP000005275"/>
    </source>
</evidence>
<dbReference type="HOGENOM" id="CLU_1136183_0_0_6"/>
<sequence length="255" mass="27919">MEDEWMLNGDWRRSAWVELASEMAAGLDQPLVVLAPIAPDETVLSPWLTAAEWVRCARYRQAADRRRCVSAHALKRRVLSALLGCAPHALRFVCDAYGKPRLVANELAFNLSHAGDWVALACAPQGMGPIGVDLEQPSARIADPVEIGVWHPEDRLLPAVSGEQAFYTAWTLKEAIAKGIGVGLGVGFETLALQACGDNRYQCHHQGRCWSARHHDVEGGVHLALACPRPWPRARWLQLECSLAQTGALAVALPR</sequence>
<evidence type="ECO:0000259" key="4">
    <source>
        <dbReference type="Pfam" id="PF22624"/>
    </source>
</evidence>
<keyword evidence="6" id="KW-1185">Reference proteome</keyword>
<dbReference type="Proteomes" id="UP000005275">
    <property type="component" value="Chromosome"/>
</dbReference>
<dbReference type="InterPro" id="IPR050559">
    <property type="entry name" value="P-Pant_transferase_sf"/>
</dbReference>
<dbReference type="AlphaFoldDB" id="W0DZQ7"/>
<dbReference type="InterPro" id="IPR037143">
    <property type="entry name" value="4-PPantetheinyl_Trfase_dom_sf"/>
</dbReference>
<feature type="domain" description="4'-phosphopantetheinyl transferase" evidence="3">
    <location>
        <begin position="129"/>
        <end position="225"/>
    </location>
</feature>
<keyword evidence="2 5" id="KW-0808">Transferase</keyword>
<dbReference type="PANTHER" id="PTHR12215">
    <property type="entry name" value="PHOSPHOPANTETHEINE TRANSFERASE"/>
    <property type="match status" value="1"/>
</dbReference>
<dbReference type="KEGG" id="mpur:MARPU_08720"/>
<dbReference type="SUPFAM" id="SSF56214">
    <property type="entry name" value="4'-phosphopantetheinyl transferase"/>
    <property type="match status" value="2"/>
</dbReference>
<dbReference type="GO" id="GO:0005829">
    <property type="term" value="C:cytosol"/>
    <property type="evidence" value="ECO:0007669"/>
    <property type="project" value="TreeGrafter"/>
</dbReference>
<dbReference type="PANTHER" id="PTHR12215:SF10">
    <property type="entry name" value="L-AMINOADIPATE-SEMIALDEHYDE DEHYDROGENASE-PHOSPHOPANTETHEINYL TRANSFERASE"/>
    <property type="match status" value="1"/>
</dbReference>
<dbReference type="eggNOG" id="COG2091">
    <property type="taxonomic scope" value="Bacteria"/>
</dbReference>
<dbReference type="OrthoDB" id="9808281at2"/>
<dbReference type="GO" id="GO:0008897">
    <property type="term" value="F:holo-[acyl-carrier-protein] synthase activity"/>
    <property type="evidence" value="ECO:0007669"/>
    <property type="project" value="InterPro"/>
</dbReference>
<proteinExistence type="inferred from homology"/>
<gene>
    <name evidence="5" type="ORF">MARPU_08720</name>
</gene>
<dbReference type="Pfam" id="PF22624">
    <property type="entry name" value="AASDHPPT_N"/>
    <property type="match status" value="1"/>
</dbReference>
<dbReference type="EMBL" id="CP007031">
    <property type="protein sequence ID" value="AHF03937.1"/>
    <property type="molecule type" value="Genomic_DNA"/>
</dbReference>